<keyword evidence="7" id="KW-0614">Plasmid</keyword>
<evidence type="ECO:0000256" key="4">
    <source>
        <dbReference type="HAMAP-Rule" id="MF_00724"/>
    </source>
</evidence>
<keyword evidence="7" id="KW-0969">Cilium</keyword>
<evidence type="ECO:0000313" key="8">
    <source>
        <dbReference type="Proteomes" id="UP000000343"/>
    </source>
</evidence>
<dbReference type="HOGENOM" id="CLU_147249_3_2_0"/>
<dbReference type="GO" id="GO:0009425">
    <property type="term" value="C:bacterial-type flagellum basal body"/>
    <property type="evidence" value="ECO:0007669"/>
    <property type="project" value="UniProtKB-SubCell"/>
</dbReference>
<dbReference type="GO" id="GO:0005198">
    <property type="term" value="F:structural molecule activity"/>
    <property type="evidence" value="ECO:0007669"/>
    <property type="project" value="UniProtKB-UniRule"/>
</dbReference>
<dbReference type="RefSeq" id="WP_013572840.1">
    <property type="nucleotide sequence ID" value="NC_015057.1"/>
</dbReference>
<dbReference type="Proteomes" id="UP000000343">
    <property type="component" value="Plasmid pACIX901"/>
</dbReference>
<dbReference type="GO" id="GO:0071973">
    <property type="term" value="P:bacterial-type flagellum-dependent cell motility"/>
    <property type="evidence" value="ECO:0007669"/>
    <property type="project" value="InterPro"/>
</dbReference>
<dbReference type="HAMAP" id="MF_00724">
    <property type="entry name" value="FliE"/>
    <property type="match status" value="1"/>
</dbReference>
<keyword evidence="3 4" id="KW-0975">Bacterial flagellum</keyword>
<feature type="compositionally biased region" description="Polar residues" evidence="6">
    <location>
        <begin position="15"/>
        <end position="29"/>
    </location>
</feature>
<reference evidence="8" key="1">
    <citation type="submission" date="2011-01" db="EMBL/GenBank/DDBJ databases">
        <title>Complete sequence of plasmid1 of Acidobacterium sp. MP5ACTX9.</title>
        <authorList>
            <consortium name="US DOE Joint Genome Institute"/>
            <person name="Lucas S."/>
            <person name="Copeland A."/>
            <person name="Lapidus A."/>
            <person name="Cheng J.-F."/>
            <person name="Goodwin L."/>
            <person name="Pitluck S."/>
            <person name="Teshima H."/>
            <person name="Detter J.C."/>
            <person name="Han C."/>
            <person name="Tapia R."/>
            <person name="Land M."/>
            <person name="Hauser L."/>
            <person name="Kyrpides N."/>
            <person name="Ivanova N."/>
            <person name="Ovchinnikova G."/>
            <person name="Pagani I."/>
            <person name="Rawat S.R."/>
            <person name="Mannisto M."/>
            <person name="Haggblom M.M."/>
            <person name="Woyke T."/>
        </authorList>
    </citation>
    <scope>NUCLEOTIDE SEQUENCE [LARGE SCALE GENOMIC DNA]</scope>
    <source>
        <strain evidence="8">MP5ACTX9</strain>
        <plasmid evidence="8">Plasmid pACIX901</plasmid>
    </source>
</reference>
<keyword evidence="7" id="KW-0966">Cell projection</keyword>
<evidence type="ECO:0000256" key="2">
    <source>
        <dbReference type="ARBA" id="ARBA00009272"/>
    </source>
</evidence>
<protein>
    <recommendedName>
        <fullName evidence="4 5">Flagellar hook-basal body complex protein FliE</fullName>
    </recommendedName>
</protein>
<dbReference type="Pfam" id="PF02049">
    <property type="entry name" value="FliE"/>
    <property type="match status" value="1"/>
</dbReference>
<accession>E8X644</accession>
<name>E8X644_GRATM</name>
<dbReference type="PANTHER" id="PTHR34653:SF1">
    <property type="entry name" value="FLAGELLAR HOOK-BASAL BODY COMPLEX PROTEIN FLIE"/>
    <property type="match status" value="1"/>
</dbReference>
<comment type="subcellular location">
    <subcellularLocation>
        <location evidence="1 4">Bacterial flagellum basal body</location>
    </subcellularLocation>
</comment>
<geneLocation type="plasmid" evidence="7 8">
    <name>pACIX901</name>
</geneLocation>
<dbReference type="KEGG" id="acm:AciX9_4148"/>
<dbReference type="EMBL" id="CP002481">
    <property type="protein sequence ID" value="ADW70928.1"/>
    <property type="molecule type" value="Genomic_DNA"/>
</dbReference>
<dbReference type="PRINTS" id="PR01006">
    <property type="entry name" value="FLGHOOKFLIE"/>
</dbReference>
<gene>
    <name evidence="4" type="primary">fliE</name>
    <name evidence="7" type="ordered locus">AciX9_4148</name>
</gene>
<dbReference type="PANTHER" id="PTHR34653">
    <property type="match status" value="1"/>
</dbReference>
<feature type="region of interest" description="Disordered" evidence="6">
    <location>
        <begin position="1"/>
        <end position="29"/>
    </location>
</feature>
<keyword evidence="8" id="KW-1185">Reference proteome</keyword>
<evidence type="ECO:0000313" key="7">
    <source>
        <dbReference type="EMBL" id="ADW70928.1"/>
    </source>
</evidence>
<dbReference type="GO" id="GO:0003774">
    <property type="term" value="F:cytoskeletal motor activity"/>
    <property type="evidence" value="ECO:0007669"/>
    <property type="project" value="InterPro"/>
</dbReference>
<dbReference type="NCBIfam" id="TIGR00205">
    <property type="entry name" value="fliE"/>
    <property type="match status" value="1"/>
</dbReference>
<evidence type="ECO:0000256" key="5">
    <source>
        <dbReference type="NCBIfam" id="TIGR00205"/>
    </source>
</evidence>
<proteinExistence type="inferred from homology"/>
<organism evidence="8">
    <name type="scientific">Granulicella tundricola (strain ATCC BAA-1859 / DSM 23138 / MP5ACTX9)</name>
    <dbReference type="NCBI Taxonomy" id="1198114"/>
    <lineage>
        <taxon>Bacteria</taxon>
        <taxon>Pseudomonadati</taxon>
        <taxon>Acidobacteriota</taxon>
        <taxon>Terriglobia</taxon>
        <taxon>Terriglobales</taxon>
        <taxon>Acidobacteriaceae</taxon>
        <taxon>Granulicella</taxon>
    </lineage>
</organism>
<sequence length="102" mass="10871">MNIPIGGMSIPIPTGMTTPSFGGMTDPSQSGGFSDVLKGAISQVSNLEGSANQQVNRLIQGGNADMSKVMISVEKADVAFQLMMQVRNKIVSAYQDIEKMQF</sequence>
<dbReference type="InterPro" id="IPR001624">
    <property type="entry name" value="FliE"/>
</dbReference>
<evidence type="ECO:0000256" key="3">
    <source>
        <dbReference type="ARBA" id="ARBA00023143"/>
    </source>
</evidence>
<evidence type="ECO:0000256" key="6">
    <source>
        <dbReference type="SAM" id="MobiDB-lite"/>
    </source>
</evidence>
<dbReference type="OrthoDB" id="9812413at2"/>
<keyword evidence="7" id="KW-0282">Flagellum</keyword>
<evidence type="ECO:0000256" key="1">
    <source>
        <dbReference type="ARBA" id="ARBA00004117"/>
    </source>
</evidence>
<comment type="similarity">
    <text evidence="2 4">Belongs to the FliE family.</text>
</comment>
<dbReference type="AlphaFoldDB" id="E8X644"/>